<evidence type="ECO:0000313" key="9">
    <source>
        <dbReference type="EMBL" id="QDU37223.1"/>
    </source>
</evidence>
<dbReference type="EMBL" id="CP036275">
    <property type="protein sequence ID" value="QDU37223.1"/>
    <property type="molecule type" value="Genomic_DNA"/>
</dbReference>
<feature type="transmembrane region" description="Helical" evidence="8">
    <location>
        <begin position="423"/>
        <end position="441"/>
    </location>
</feature>
<feature type="transmembrane region" description="Helical" evidence="8">
    <location>
        <begin position="330"/>
        <end position="353"/>
    </location>
</feature>
<name>A0A517Z411_9PLAN</name>
<keyword evidence="3" id="KW-0328">Glycosyltransferase</keyword>
<dbReference type="GO" id="GO:0009103">
    <property type="term" value="P:lipopolysaccharide biosynthetic process"/>
    <property type="evidence" value="ECO:0007669"/>
    <property type="project" value="UniProtKB-ARBA"/>
</dbReference>
<evidence type="ECO:0000256" key="2">
    <source>
        <dbReference type="ARBA" id="ARBA00022475"/>
    </source>
</evidence>
<reference evidence="9 10" key="1">
    <citation type="submission" date="2019-02" db="EMBL/GenBank/DDBJ databases">
        <title>Deep-cultivation of Planctomycetes and their phenomic and genomic characterization uncovers novel biology.</title>
        <authorList>
            <person name="Wiegand S."/>
            <person name="Jogler M."/>
            <person name="Boedeker C."/>
            <person name="Pinto D."/>
            <person name="Vollmers J."/>
            <person name="Rivas-Marin E."/>
            <person name="Kohn T."/>
            <person name="Peeters S.H."/>
            <person name="Heuer A."/>
            <person name="Rast P."/>
            <person name="Oberbeckmann S."/>
            <person name="Bunk B."/>
            <person name="Jeske O."/>
            <person name="Meyerdierks A."/>
            <person name="Storesund J.E."/>
            <person name="Kallscheuer N."/>
            <person name="Luecker S."/>
            <person name="Lage O.M."/>
            <person name="Pohl T."/>
            <person name="Merkel B.J."/>
            <person name="Hornburger P."/>
            <person name="Mueller R.-W."/>
            <person name="Bruemmer F."/>
            <person name="Labrenz M."/>
            <person name="Spormann A.M."/>
            <person name="Op den Camp H."/>
            <person name="Overmann J."/>
            <person name="Amann R."/>
            <person name="Jetten M.S.M."/>
            <person name="Mascher T."/>
            <person name="Medema M.H."/>
            <person name="Devos D.P."/>
            <person name="Kaster A.-K."/>
            <person name="Ovreas L."/>
            <person name="Rohde M."/>
            <person name="Galperin M.Y."/>
            <person name="Jogler C."/>
        </authorList>
    </citation>
    <scope>NUCLEOTIDE SEQUENCE [LARGE SCALE GENOMIC DNA]</scope>
    <source>
        <strain evidence="9 10">Mal4</strain>
    </source>
</reference>
<evidence type="ECO:0000256" key="8">
    <source>
        <dbReference type="SAM" id="Phobius"/>
    </source>
</evidence>
<feature type="transmembrane region" description="Helical" evidence="8">
    <location>
        <begin position="257"/>
        <end position="273"/>
    </location>
</feature>
<keyword evidence="2" id="KW-1003">Cell membrane</keyword>
<proteinExistence type="predicted"/>
<dbReference type="AlphaFoldDB" id="A0A517Z411"/>
<dbReference type="PANTHER" id="PTHR33908:SF11">
    <property type="entry name" value="MEMBRANE PROTEIN"/>
    <property type="match status" value="1"/>
</dbReference>
<feature type="transmembrane region" description="Helical" evidence="8">
    <location>
        <begin position="233"/>
        <end position="251"/>
    </location>
</feature>
<accession>A0A517Z411</accession>
<keyword evidence="5 8" id="KW-0812">Transmembrane</keyword>
<feature type="transmembrane region" description="Helical" evidence="8">
    <location>
        <begin position="476"/>
        <end position="498"/>
    </location>
</feature>
<keyword evidence="7 8" id="KW-0472">Membrane</keyword>
<feature type="transmembrane region" description="Helical" evidence="8">
    <location>
        <begin position="302"/>
        <end position="318"/>
    </location>
</feature>
<evidence type="ECO:0000256" key="7">
    <source>
        <dbReference type="ARBA" id="ARBA00023136"/>
    </source>
</evidence>
<protein>
    <submittedName>
        <fullName evidence="9">Uncharacterized protein</fullName>
    </submittedName>
</protein>
<evidence type="ECO:0000256" key="6">
    <source>
        <dbReference type="ARBA" id="ARBA00022989"/>
    </source>
</evidence>
<dbReference type="Proteomes" id="UP000320496">
    <property type="component" value="Chromosome"/>
</dbReference>
<dbReference type="KEGG" id="mri:Mal4_15330"/>
<dbReference type="InterPro" id="IPR050297">
    <property type="entry name" value="LipidA_mod_glycosyltrf_83"/>
</dbReference>
<keyword evidence="4" id="KW-0808">Transferase</keyword>
<dbReference type="OrthoDB" id="269527at2"/>
<feature type="transmembrane region" description="Helical" evidence="8">
    <location>
        <begin position="510"/>
        <end position="531"/>
    </location>
</feature>
<evidence type="ECO:0000313" key="10">
    <source>
        <dbReference type="Proteomes" id="UP000320496"/>
    </source>
</evidence>
<organism evidence="9 10">
    <name type="scientific">Maioricimonas rarisocia</name>
    <dbReference type="NCBI Taxonomy" id="2528026"/>
    <lineage>
        <taxon>Bacteria</taxon>
        <taxon>Pseudomonadati</taxon>
        <taxon>Planctomycetota</taxon>
        <taxon>Planctomycetia</taxon>
        <taxon>Planctomycetales</taxon>
        <taxon>Planctomycetaceae</taxon>
        <taxon>Maioricimonas</taxon>
    </lineage>
</organism>
<evidence type="ECO:0000256" key="3">
    <source>
        <dbReference type="ARBA" id="ARBA00022676"/>
    </source>
</evidence>
<comment type="subcellular location">
    <subcellularLocation>
        <location evidence="1">Cell membrane</location>
        <topology evidence="1">Multi-pass membrane protein</topology>
    </subcellularLocation>
</comment>
<feature type="transmembrane region" description="Helical" evidence="8">
    <location>
        <begin position="65"/>
        <end position="81"/>
    </location>
</feature>
<feature type="transmembrane region" description="Helical" evidence="8">
    <location>
        <begin position="26"/>
        <end position="45"/>
    </location>
</feature>
<keyword evidence="6 8" id="KW-1133">Transmembrane helix</keyword>
<sequence>MSPADSNSSADSRRPATCRISELRQLVIYGVVLAGVLFFEVMRWLDPERRADALAGWFFGRDADFGPWLILLLLAPIVWNLRWRVPGRTLLPVVRGWMTEPHGEANASRWATGLRAAGLTVLVAVVAFASSRAVDAAFGDLPPAYHDEFSYLFQAKTFLAGRVSYPSFEPRPELFDQVHVLNEGRFASRYFPGVGLWIAPFLALGDPQLGHAIAHAMTALLLFWIGRDLAGNGVGLLVGLLFAVSPGMLLFSNLLLAHHPTLVGLALFLFAFLRMRRTLRFRWGLLAGIGLTYAMLCRPMTAAGFGLPFGLWFAWWWMRGGQGEQHRPLVGRSLLALSMAIPLIAGFIGLFAYSKAITGSALVTPYQLYTDVYTPRHVYGFNNVERGEQKLGPKVLENYDRWAENLTPGLAAKNVGVRLRESLRWTLGIVPLVLAAGVLLLSARSCGSTDWRLIAAAILTLHVAHIPYWFEGIMGWHYVLESAPLWILLFAEASRRLVRSWRDDRPWMPLWWGGVIATALALDLLTVTPLWPGRLPVGIAEVSYPRGKYARFYEGVATRVGNGPAVVFVEADPADRHMDYVVNDPSLDGPVLYARYRPEEMDLDEVRELFPDREAWLYRAAGEELIRLPASGN</sequence>
<keyword evidence="10" id="KW-1185">Reference proteome</keyword>
<evidence type="ECO:0000256" key="4">
    <source>
        <dbReference type="ARBA" id="ARBA00022679"/>
    </source>
</evidence>
<dbReference type="GO" id="GO:0016763">
    <property type="term" value="F:pentosyltransferase activity"/>
    <property type="evidence" value="ECO:0007669"/>
    <property type="project" value="TreeGrafter"/>
</dbReference>
<evidence type="ECO:0000256" key="1">
    <source>
        <dbReference type="ARBA" id="ARBA00004651"/>
    </source>
</evidence>
<dbReference type="PANTHER" id="PTHR33908">
    <property type="entry name" value="MANNOSYLTRANSFERASE YKCB-RELATED"/>
    <property type="match status" value="1"/>
</dbReference>
<dbReference type="GO" id="GO:0005886">
    <property type="term" value="C:plasma membrane"/>
    <property type="evidence" value="ECO:0007669"/>
    <property type="project" value="UniProtKB-SubCell"/>
</dbReference>
<gene>
    <name evidence="9" type="ORF">Mal4_15330</name>
</gene>
<evidence type="ECO:0000256" key="5">
    <source>
        <dbReference type="ARBA" id="ARBA00022692"/>
    </source>
</evidence>